<evidence type="ECO:0000256" key="1">
    <source>
        <dbReference type="SAM" id="MobiDB-lite"/>
    </source>
</evidence>
<dbReference type="AlphaFoldDB" id="A0A4Z2IJK9"/>
<keyword evidence="3" id="KW-1185">Reference proteome</keyword>
<feature type="region of interest" description="Disordered" evidence="1">
    <location>
        <begin position="1"/>
        <end position="76"/>
    </location>
</feature>
<accession>A0A4Z2IJK9</accession>
<sequence length="76" mass="9026">MSRSRANEIDGEAERQKRGERERERERERKREEEQAETSRRGVQCLEDTIDPTLTESDSQTRTHRGSQSRPSTRCY</sequence>
<evidence type="ECO:0000313" key="2">
    <source>
        <dbReference type="EMBL" id="TNN78018.1"/>
    </source>
</evidence>
<feature type="compositionally biased region" description="Polar residues" evidence="1">
    <location>
        <begin position="52"/>
        <end position="61"/>
    </location>
</feature>
<comment type="caution">
    <text evidence="2">The sequence shown here is derived from an EMBL/GenBank/DDBJ whole genome shotgun (WGS) entry which is preliminary data.</text>
</comment>
<reference evidence="2 3" key="1">
    <citation type="submission" date="2019-03" db="EMBL/GenBank/DDBJ databases">
        <title>First draft genome of Liparis tanakae, snailfish: a comprehensive survey of snailfish specific genes.</title>
        <authorList>
            <person name="Kim W."/>
            <person name="Song I."/>
            <person name="Jeong J.-H."/>
            <person name="Kim D."/>
            <person name="Kim S."/>
            <person name="Ryu S."/>
            <person name="Song J.Y."/>
            <person name="Lee S.K."/>
        </authorList>
    </citation>
    <scope>NUCLEOTIDE SEQUENCE [LARGE SCALE GENOMIC DNA]</scope>
    <source>
        <tissue evidence="2">Muscle</tissue>
    </source>
</reference>
<dbReference type="EMBL" id="SRLO01000077">
    <property type="protein sequence ID" value="TNN78018.1"/>
    <property type="molecule type" value="Genomic_DNA"/>
</dbReference>
<protein>
    <submittedName>
        <fullName evidence="2">Uncharacterized protein</fullName>
    </submittedName>
</protein>
<evidence type="ECO:0000313" key="3">
    <source>
        <dbReference type="Proteomes" id="UP000314294"/>
    </source>
</evidence>
<proteinExistence type="predicted"/>
<gene>
    <name evidence="2" type="ORF">EYF80_011772</name>
</gene>
<name>A0A4Z2IJK9_9TELE</name>
<feature type="compositionally biased region" description="Basic and acidic residues" evidence="1">
    <location>
        <begin position="1"/>
        <end position="40"/>
    </location>
</feature>
<dbReference type="Proteomes" id="UP000314294">
    <property type="component" value="Unassembled WGS sequence"/>
</dbReference>
<organism evidence="2 3">
    <name type="scientific">Liparis tanakae</name>
    <name type="common">Tanaka's snailfish</name>
    <dbReference type="NCBI Taxonomy" id="230148"/>
    <lineage>
        <taxon>Eukaryota</taxon>
        <taxon>Metazoa</taxon>
        <taxon>Chordata</taxon>
        <taxon>Craniata</taxon>
        <taxon>Vertebrata</taxon>
        <taxon>Euteleostomi</taxon>
        <taxon>Actinopterygii</taxon>
        <taxon>Neopterygii</taxon>
        <taxon>Teleostei</taxon>
        <taxon>Neoteleostei</taxon>
        <taxon>Acanthomorphata</taxon>
        <taxon>Eupercaria</taxon>
        <taxon>Perciformes</taxon>
        <taxon>Cottioidei</taxon>
        <taxon>Cottales</taxon>
        <taxon>Liparidae</taxon>
        <taxon>Liparis</taxon>
    </lineage>
</organism>